<evidence type="ECO:0000256" key="3">
    <source>
        <dbReference type="ARBA" id="ARBA00011970"/>
    </source>
</evidence>
<dbReference type="Proteomes" id="UP000494119">
    <property type="component" value="Unassembled WGS sequence"/>
</dbReference>
<dbReference type="Pfam" id="PF13844">
    <property type="entry name" value="Glyco_transf_41"/>
    <property type="match status" value="2"/>
</dbReference>
<dbReference type="Gene3D" id="3.40.50.2000">
    <property type="entry name" value="Glycogen Phosphorylase B"/>
    <property type="match status" value="1"/>
</dbReference>
<feature type="domain" description="O-GlcNAc transferase C-terminal" evidence="9">
    <location>
        <begin position="677"/>
        <end position="847"/>
    </location>
</feature>
<dbReference type="PANTHER" id="PTHR44835">
    <property type="entry name" value="UDP-N-ACETYLGLUCOSAMINE--PEPTIDE N-ACETYLGLUCOSAMINYLTRANSFERASE SPINDLY-RELATED"/>
    <property type="match status" value="1"/>
</dbReference>
<organism evidence="10 11">
    <name type="scientific">Paraburkholderia caffeinitolerans</name>
    <dbReference type="NCBI Taxonomy" id="1723730"/>
    <lineage>
        <taxon>Bacteria</taxon>
        <taxon>Pseudomonadati</taxon>
        <taxon>Pseudomonadota</taxon>
        <taxon>Betaproteobacteria</taxon>
        <taxon>Burkholderiales</taxon>
        <taxon>Burkholderiaceae</taxon>
        <taxon>Paraburkholderia</taxon>
    </lineage>
</organism>
<keyword evidence="6" id="KW-0677">Repeat</keyword>
<dbReference type="SUPFAM" id="SSF53756">
    <property type="entry name" value="UDP-Glycosyltransferase/glycogen phosphorylase"/>
    <property type="match status" value="1"/>
</dbReference>
<dbReference type="PANTHER" id="PTHR44835:SF1">
    <property type="entry name" value="PROTEIN O-GLCNAC TRANSFERASE"/>
    <property type="match status" value="1"/>
</dbReference>
<evidence type="ECO:0000256" key="7">
    <source>
        <dbReference type="ARBA" id="ARBA00022803"/>
    </source>
</evidence>
<proteinExistence type="inferred from homology"/>
<evidence type="ECO:0000313" key="11">
    <source>
        <dbReference type="Proteomes" id="UP000494119"/>
    </source>
</evidence>
<keyword evidence="11" id="KW-1185">Reference proteome</keyword>
<evidence type="ECO:0000259" key="9">
    <source>
        <dbReference type="Pfam" id="PF13844"/>
    </source>
</evidence>
<evidence type="ECO:0000256" key="8">
    <source>
        <dbReference type="PROSITE-ProRule" id="PRU00339"/>
    </source>
</evidence>
<comment type="similarity">
    <text evidence="2">Belongs to the glycosyltransferase 41 family. O-GlcNAc transferase subfamily.</text>
</comment>
<dbReference type="EC" id="2.4.1.255" evidence="3"/>
<sequence length="875" mass="95517">MPGFPFTGFRARSCDAPPCAAGPAPPIATMSPLYDDALAAWRTGQLAAAEQHCRALLAQLPGHAPALHLLTLIVHQQGRAAEAETLLREALAPHQDAQRLVDLAHALRAQGRIDDTRAALRRALVLDPTLAAAHFYLANTFGPDDAAQTDAHLRAAICLDPALAEAHNNLGNLLRTTQPKEARAAFEQAIALRPDFMHAHFNLGTLLVSMQPDAPEAAEAAKTALRRALELDPDFAPAWSRLGLLLSRSHPDEAEAALRRAIELNPELSAAHFNLGNLLCERRPDEAVQAFRRAVAIKPDFAVAWVNLSHVLSKTEREQAEAAARQAIALDPGLADAHYNLGTLIGVTRPDEAADALRRAVALQPDHLLAWHHLGFVLKGERLDEAEAALHRAIELAPADPAGHAALGNVLLDMGQLDESVASYQKAVALAQAQNPAGNSNDRQRERVVAHCDLIFALAFQTDDPQALLDECRRFAARYEPPLLDAAHAQPPHGNDPTPGRRLRIGYVSPDFRSHCQALFTVPLFSHHNRAAFEIVCYASVPKPDALTQHLKSLVDVWRDVHTLDDTALAQQIRDDRIDIVVDLTMHMAGGRRLLFARRPAPVQVAWLAYPGTTGSAAMDYRLTDPWLDPIGEPGRDALYSERSLRLPDAFWCYDAQVAGLEVNGLPAAGGAPFTFGCLNNPAKLSDHALRLWSRVLATVPHARLLLLAPPGAPRERLKARAQAQGIDPERVAFVGHQARRLYLETYHRIDVALDSFPYNGHTTSLDALWMGVPVVTRAGRSTASRGGLSIAANLGMPELVAHTDEDFVRIAVELAHDLPRLAALRAALRARMEASPLMDAPRFAANIERAYRTMWQTWCDDQETKRTARLSSQA</sequence>
<accession>A0A6J5GXI5</accession>
<dbReference type="Gene3D" id="3.40.50.11380">
    <property type="match status" value="1"/>
</dbReference>
<evidence type="ECO:0000256" key="2">
    <source>
        <dbReference type="ARBA" id="ARBA00005386"/>
    </source>
</evidence>
<dbReference type="SUPFAM" id="SSF48452">
    <property type="entry name" value="TPR-like"/>
    <property type="match status" value="2"/>
</dbReference>
<dbReference type="EMBL" id="CADIKL010000056">
    <property type="protein sequence ID" value="CAB3808032.1"/>
    <property type="molecule type" value="Genomic_DNA"/>
</dbReference>
<dbReference type="Gene3D" id="1.25.40.10">
    <property type="entry name" value="Tetratricopeptide repeat domain"/>
    <property type="match status" value="4"/>
</dbReference>
<gene>
    <name evidence="10" type="primary">lapB_2</name>
    <name evidence="10" type="ORF">LMG28688_06678</name>
</gene>
<evidence type="ECO:0000256" key="5">
    <source>
        <dbReference type="ARBA" id="ARBA00022679"/>
    </source>
</evidence>
<evidence type="ECO:0000256" key="6">
    <source>
        <dbReference type="ARBA" id="ARBA00022737"/>
    </source>
</evidence>
<evidence type="ECO:0000256" key="4">
    <source>
        <dbReference type="ARBA" id="ARBA00022676"/>
    </source>
</evidence>
<reference evidence="10 11" key="1">
    <citation type="submission" date="2020-04" db="EMBL/GenBank/DDBJ databases">
        <authorList>
            <person name="De Canck E."/>
        </authorList>
    </citation>
    <scope>NUCLEOTIDE SEQUENCE [LARGE SCALE GENOMIC DNA]</scope>
    <source>
        <strain evidence="10 11">LMG 28688</strain>
    </source>
</reference>
<dbReference type="InterPro" id="IPR011990">
    <property type="entry name" value="TPR-like_helical_dom_sf"/>
</dbReference>
<feature type="domain" description="O-GlcNAc transferase C-terminal" evidence="9">
    <location>
        <begin position="498"/>
        <end position="655"/>
    </location>
</feature>
<dbReference type="AlphaFoldDB" id="A0A6J5GXI5"/>
<keyword evidence="4" id="KW-0328">Glycosyltransferase</keyword>
<keyword evidence="5" id="KW-0808">Transferase</keyword>
<dbReference type="InterPro" id="IPR029489">
    <property type="entry name" value="OGT/SEC/SPY_C"/>
</dbReference>
<dbReference type="SMART" id="SM00028">
    <property type="entry name" value="TPR"/>
    <property type="match status" value="10"/>
</dbReference>
<comment type="pathway">
    <text evidence="1">Protein modification; protein glycosylation.</text>
</comment>
<dbReference type="Pfam" id="PF13432">
    <property type="entry name" value="TPR_16"/>
    <property type="match status" value="4"/>
</dbReference>
<name>A0A6J5GXI5_9BURK</name>
<dbReference type="GO" id="GO:0097363">
    <property type="term" value="F:protein O-acetylglucosaminyltransferase activity"/>
    <property type="evidence" value="ECO:0007669"/>
    <property type="project" value="UniProtKB-EC"/>
</dbReference>
<dbReference type="InterPro" id="IPR019734">
    <property type="entry name" value="TPR_rpt"/>
</dbReference>
<keyword evidence="7 8" id="KW-0802">TPR repeat</keyword>
<dbReference type="PROSITE" id="PS50005">
    <property type="entry name" value="TPR"/>
    <property type="match status" value="1"/>
</dbReference>
<protein>
    <recommendedName>
        <fullName evidence="3">protein O-GlcNAc transferase</fullName>
        <ecNumber evidence="3">2.4.1.255</ecNumber>
    </recommendedName>
</protein>
<feature type="repeat" description="TPR" evidence="8">
    <location>
        <begin position="401"/>
        <end position="434"/>
    </location>
</feature>
<evidence type="ECO:0000313" key="10">
    <source>
        <dbReference type="EMBL" id="CAB3808032.1"/>
    </source>
</evidence>
<dbReference type="InterPro" id="IPR051939">
    <property type="entry name" value="Glycosyltr_41/O-GlcNAc_trsf"/>
</dbReference>
<evidence type="ECO:0000256" key="1">
    <source>
        <dbReference type="ARBA" id="ARBA00004922"/>
    </source>
</evidence>